<dbReference type="AlphaFoldDB" id="A0AA35JWV8"/>
<reference evidence="1" key="1">
    <citation type="submission" date="2022-12" db="EMBL/GenBank/DDBJ databases">
        <authorList>
            <person name="Alioto T."/>
            <person name="Alioto T."/>
            <person name="Gomez Garrido J."/>
        </authorList>
    </citation>
    <scope>NUCLEOTIDE SEQUENCE</scope>
</reference>
<name>A0AA35JWV8_9SAUR</name>
<dbReference type="EMBL" id="OX395127">
    <property type="protein sequence ID" value="CAI5767586.1"/>
    <property type="molecule type" value="Genomic_DNA"/>
</dbReference>
<evidence type="ECO:0000313" key="2">
    <source>
        <dbReference type="Proteomes" id="UP001178461"/>
    </source>
</evidence>
<accession>A0AA35JWV8</accession>
<gene>
    <name evidence="1" type="ORF">PODLI_1B002146</name>
</gene>
<keyword evidence="2" id="KW-1185">Reference proteome</keyword>
<protein>
    <submittedName>
        <fullName evidence="1">Uncharacterized protein</fullName>
    </submittedName>
</protein>
<sequence length="68" mass="7523">MVLRGEKTGYLSLHPFPTSDVHLWGTAPGNPNTRTVLPDGKPAAVRFFPFFENGATLCVQYLCTHISF</sequence>
<evidence type="ECO:0000313" key="1">
    <source>
        <dbReference type="EMBL" id="CAI5767586.1"/>
    </source>
</evidence>
<dbReference type="Proteomes" id="UP001178461">
    <property type="component" value="Chromosome 2"/>
</dbReference>
<proteinExistence type="predicted"/>
<organism evidence="1 2">
    <name type="scientific">Podarcis lilfordi</name>
    <name type="common">Lilford's wall lizard</name>
    <dbReference type="NCBI Taxonomy" id="74358"/>
    <lineage>
        <taxon>Eukaryota</taxon>
        <taxon>Metazoa</taxon>
        <taxon>Chordata</taxon>
        <taxon>Craniata</taxon>
        <taxon>Vertebrata</taxon>
        <taxon>Euteleostomi</taxon>
        <taxon>Lepidosauria</taxon>
        <taxon>Squamata</taxon>
        <taxon>Bifurcata</taxon>
        <taxon>Unidentata</taxon>
        <taxon>Episquamata</taxon>
        <taxon>Laterata</taxon>
        <taxon>Lacertibaenia</taxon>
        <taxon>Lacertidae</taxon>
        <taxon>Podarcis</taxon>
    </lineage>
</organism>